<keyword evidence="4" id="KW-1185">Reference proteome</keyword>
<feature type="region of interest" description="Disordered" evidence="1">
    <location>
        <begin position="458"/>
        <end position="477"/>
    </location>
</feature>
<feature type="compositionally biased region" description="Low complexity" evidence="1">
    <location>
        <begin position="1726"/>
        <end position="1741"/>
    </location>
</feature>
<dbReference type="GO" id="GO:0005085">
    <property type="term" value="F:guanyl-nucleotide exchange factor activity"/>
    <property type="evidence" value="ECO:0007669"/>
    <property type="project" value="InterPro"/>
</dbReference>
<dbReference type="GO" id="GO:0032012">
    <property type="term" value="P:regulation of ARF protein signal transduction"/>
    <property type="evidence" value="ECO:0007669"/>
    <property type="project" value="InterPro"/>
</dbReference>
<dbReference type="InterPro" id="IPR016024">
    <property type="entry name" value="ARM-type_fold"/>
</dbReference>
<protein>
    <recommendedName>
        <fullName evidence="2">SEC7 domain-containing protein</fullName>
    </recommendedName>
</protein>
<evidence type="ECO:0000313" key="3">
    <source>
        <dbReference type="EMBL" id="GAU93506.1"/>
    </source>
</evidence>
<dbReference type="OrthoDB" id="10002886at2759"/>
<dbReference type="SUPFAM" id="SSF48371">
    <property type="entry name" value="ARM repeat"/>
    <property type="match status" value="1"/>
</dbReference>
<dbReference type="SMART" id="SM00222">
    <property type="entry name" value="Sec7"/>
    <property type="match status" value="1"/>
</dbReference>
<reference evidence="3 4" key="1">
    <citation type="journal article" date="2016" name="Nat. Commun.">
        <title>Extremotolerant tardigrade genome and improved radiotolerance of human cultured cells by tardigrade-unique protein.</title>
        <authorList>
            <person name="Hashimoto T."/>
            <person name="Horikawa D.D."/>
            <person name="Saito Y."/>
            <person name="Kuwahara H."/>
            <person name="Kozuka-Hata H."/>
            <person name="Shin-I T."/>
            <person name="Minakuchi Y."/>
            <person name="Ohishi K."/>
            <person name="Motoyama A."/>
            <person name="Aizu T."/>
            <person name="Enomoto A."/>
            <person name="Kondo K."/>
            <person name="Tanaka S."/>
            <person name="Hara Y."/>
            <person name="Koshikawa S."/>
            <person name="Sagara H."/>
            <person name="Miura T."/>
            <person name="Yokobori S."/>
            <person name="Miyagawa K."/>
            <person name="Suzuki Y."/>
            <person name="Kubo T."/>
            <person name="Oyama M."/>
            <person name="Kohara Y."/>
            <person name="Fujiyama A."/>
            <person name="Arakawa K."/>
            <person name="Katayama T."/>
            <person name="Toyoda A."/>
            <person name="Kunieda T."/>
        </authorList>
    </citation>
    <scope>NUCLEOTIDE SEQUENCE [LARGE SCALE GENOMIC DNA]</scope>
    <source>
        <strain evidence="3 4">YOKOZUNA-1</strain>
    </source>
</reference>
<dbReference type="Pfam" id="PF09324">
    <property type="entry name" value="Sec7-like_HDS"/>
    <property type="match status" value="1"/>
</dbReference>
<dbReference type="Proteomes" id="UP000186922">
    <property type="component" value="Unassembled WGS sequence"/>
</dbReference>
<feature type="compositionally biased region" description="Polar residues" evidence="1">
    <location>
        <begin position="486"/>
        <end position="495"/>
    </location>
</feature>
<dbReference type="EMBL" id="BDGG01000002">
    <property type="protein sequence ID" value="GAU93506.1"/>
    <property type="molecule type" value="Genomic_DNA"/>
</dbReference>
<gene>
    <name evidence="3" type="primary">RvY_05437-1</name>
    <name evidence="3" type="synonym">RvY_05437.1</name>
    <name evidence="3" type="ORF">RvY_05437</name>
</gene>
<evidence type="ECO:0000256" key="1">
    <source>
        <dbReference type="SAM" id="MobiDB-lite"/>
    </source>
</evidence>
<dbReference type="InterPro" id="IPR015403">
    <property type="entry name" value="Mon2/Sec7/BIG1-like_HDS"/>
</dbReference>
<feature type="compositionally biased region" description="Acidic residues" evidence="1">
    <location>
        <begin position="1661"/>
        <end position="1672"/>
    </location>
</feature>
<evidence type="ECO:0000259" key="2">
    <source>
        <dbReference type="SMART" id="SM00222"/>
    </source>
</evidence>
<proteinExistence type="predicted"/>
<feature type="region of interest" description="Disordered" evidence="1">
    <location>
        <begin position="1723"/>
        <end position="1759"/>
    </location>
</feature>
<name>A0A1D1UUZ6_RAMVA</name>
<feature type="compositionally biased region" description="Polar residues" evidence="1">
    <location>
        <begin position="465"/>
        <end position="475"/>
    </location>
</feature>
<feature type="region of interest" description="Disordered" evidence="1">
    <location>
        <begin position="1651"/>
        <end position="1682"/>
    </location>
</feature>
<evidence type="ECO:0000313" key="4">
    <source>
        <dbReference type="Proteomes" id="UP000186922"/>
    </source>
</evidence>
<accession>A0A1D1UUZ6</accession>
<feature type="region of interest" description="Disordered" evidence="1">
    <location>
        <begin position="486"/>
        <end position="514"/>
    </location>
</feature>
<feature type="domain" description="SEC7" evidence="2">
    <location>
        <begin position="458"/>
        <end position="653"/>
    </location>
</feature>
<organism evidence="3 4">
    <name type="scientific">Ramazzottius varieornatus</name>
    <name type="common">Water bear</name>
    <name type="synonym">Tardigrade</name>
    <dbReference type="NCBI Taxonomy" id="947166"/>
    <lineage>
        <taxon>Eukaryota</taxon>
        <taxon>Metazoa</taxon>
        <taxon>Ecdysozoa</taxon>
        <taxon>Tardigrada</taxon>
        <taxon>Eutardigrada</taxon>
        <taxon>Parachela</taxon>
        <taxon>Hypsibioidea</taxon>
        <taxon>Ramazzottiidae</taxon>
        <taxon>Ramazzottius</taxon>
    </lineage>
</organism>
<comment type="caution">
    <text evidence="3">The sequence shown here is derived from an EMBL/GenBank/DDBJ whole genome shotgun (WGS) entry which is preliminary data.</text>
</comment>
<sequence length="1843" mass="206619">MGSKTDSVKSEGFEDLLKKVAKEVTSKGTPAESHATNKFCLDLTAYLLQRKNAFSGEIDMVFVQNYFRLLQLCFRSEQSAIQASGLALMQKCLEDTRFVPRNLTGEARKEFSGMFVNVLSELCIHGSDETAVEILRVSLHFALHWSEDPYALIKIISFCMYCSGLRKSPNVKTAAAATNVQAVTSFCRTVLNDDISKDSVLPADFQTVLTFLGDNLENLQNFTDDAKGVEVLRTTLLSIYSILQSTSNSVQKHPQFQEYIWRKVTPALCHWLGKPAEMYMQSISQQARAAAGLITVADMEMVEIKLISQIFVHLAKTYSRTDSMRCVLGSLLQRMMSVASVRQRLYTLHSISEVLESAQLLSDLEGPNTDGNMPDTCLTAIIAVALAKLAVIRHPEVEAVCTKLALSLLTSLEHVVDGHTLSEEQVASVNRAFSLLWDTSPPSQDTIEKNIEALVSKRPPKLQIGNGQSTESEPGTTVDIDVASSRANGDSIDNSETLDTPTPGPDPTVKFEFPPLRDLISSPRTDFDEKQSAHRFVETLLLKIPDLIKKISTVDADEAMQQFASTFCEEEKGLFHGVPYLNGDGVYVAAYQTFRYTIRAREMRYYTRKSTANGLVPMTEKEFVSGVLGCGLLVYMSVVWIGELFAIVSSRDLLAEAGCTPAELESPFVQTVRDIDGSGNDHPYLSDYARLDGLSRKMFEPPKVAGVKLARYLLSRCWTGLQQTLQCAFLDCFSRKKLFTLKKDFTENSLQLMCSALGGLQRYADLCAHLHLHELCSSAYALLARVCCSSLYPQPALQSRNKSVHLQLHPWIVLSIDVVLRRSLDMGSRNPDCWKAFFTCYLYLHRLETKFLISAKTPSLTKRELQDCSSTIKDITTRFGGNTETKASEALDTDHSYLALGALLNALDVCFLDATRKLNLTNLCNFIRMLGDASMRVPSEQVMLLERLANVVIMSSKCGRPLLHVMIIWASAVPFLYQAAASQQSVVSEKAVTSMWSIVAVLTATMNEHEHFHFNELQLKPFESLICSQVSIELQERIVYSLCNLVETTKSDIRSGWKSLFCTLRGIQIEAKSGNLLQAVSDVYEAYLHSDNVKVFSSSLWECVQSLIKLYRSSLDISTAGQLTLAGQAALKYLNHASRLLFSLSLMPEFTGLVEKDRLRVLSSTIQQVDMVLPNAPTVESLEEHLLEEIYRWIPDEEIRIQLQSRYFSRSTTETMDEEKTHSLIVQWDNGKGVLLAVYNIVDNLTASWNNTYGAMNNNSVETVMEILRAGSEKGHPEFGLLLASSSVVPVIQQILRGKYQRCDSAFQQLIGSLTDVVGDIFLQNFEVLSDSPRGDEYLRSVLYILAECSLSDREALVRLSISSFKHLIAKVCEVPKNVFRCTMARCLLDILHATFAPLRDLMVCYNNHSKSIYGDSGHVKVTITNESSYNEMLKIRQTAFRVFLTEAQTSNESHTAFDPDSSSPGKSFTFLVYPSELDYHVSTDLFVRRVPLERLVRGLLGHEQILTLVRQVLHMHLRTERYSYMDDRERLFLLCALRQSCNLTADFNHLSGLKFLIKRVLASPHSIHLYQLNNLAGTIHSTELLALCARIGNTASILKEQRPREQLLIKDDHCMHEITSSTFVEYFRSWAVKMVECYCTTFDCSLHIDPSSKSGRERQEDDEEDRTEEEEPKSQDGLTDITLESNVVHKSYSSMSLLVEALKKCIPEKVISEYLDRMAAVTGKKNSSTESASETNSSKSGDSRKNPFREPVTPSTELPSEVAQELLAAMEEDKGICRQVCTNPLEACFDLALSAGNMDKLAMAPLLFYVCRLLVETSELRADSGFFERMERFLVWLKDALK</sequence>
<dbReference type="InterPro" id="IPR000904">
    <property type="entry name" value="Sec7_dom"/>
</dbReference>
<dbReference type="STRING" id="947166.A0A1D1UUZ6"/>